<dbReference type="GO" id="GO:0004222">
    <property type="term" value="F:metalloendopeptidase activity"/>
    <property type="evidence" value="ECO:0007669"/>
    <property type="project" value="InterPro"/>
</dbReference>
<evidence type="ECO:0000256" key="1">
    <source>
        <dbReference type="ARBA" id="ARBA00007357"/>
    </source>
</evidence>
<dbReference type="Proteomes" id="UP001187531">
    <property type="component" value="Unassembled WGS sequence"/>
</dbReference>
<keyword evidence="4" id="KW-1185">Reference proteome</keyword>
<dbReference type="PROSITE" id="PS51885">
    <property type="entry name" value="NEPRILYSIN"/>
    <property type="match status" value="1"/>
</dbReference>
<name>A0AA88HG33_ARTSF</name>
<protein>
    <recommendedName>
        <fullName evidence="2">Peptidase M13 C-terminal domain-containing protein</fullName>
    </recommendedName>
</protein>
<accession>A0AA88HG33</accession>
<comment type="caution">
    <text evidence="3">The sequence shown here is derived from an EMBL/GenBank/DDBJ whole genome shotgun (WGS) entry which is preliminary data.</text>
</comment>
<dbReference type="InterPro" id="IPR000718">
    <property type="entry name" value="Peptidase_M13"/>
</dbReference>
<dbReference type="PANTHER" id="PTHR11733">
    <property type="entry name" value="ZINC METALLOPROTEASE FAMILY M13 NEPRILYSIN-RELATED"/>
    <property type="match status" value="1"/>
</dbReference>
<evidence type="ECO:0000313" key="4">
    <source>
        <dbReference type="Proteomes" id="UP001187531"/>
    </source>
</evidence>
<dbReference type="GO" id="GO:0005886">
    <property type="term" value="C:plasma membrane"/>
    <property type="evidence" value="ECO:0007669"/>
    <property type="project" value="TreeGrafter"/>
</dbReference>
<dbReference type="PANTHER" id="PTHR11733:SF167">
    <property type="entry name" value="FI17812P1-RELATED"/>
    <property type="match status" value="1"/>
</dbReference>
<dbReference type="Pfam" id="PF01431">
    <property type="entry name" value="Peptidase_M13"/>
    <property type="match status" value="1"/>
</dbReference>
<dbReference type="AlphaFoldDB" id="A0AA88HG33"/>
<gene>
    <name evidence="3" type="ORF">QYM36_013370</name>
</gene>
<dbReference type="InterPro" id="IPR024079">
    <property type="entry name" value="MetalloPept_cat_dom_sf"/>
</dbReference>
<organism evidence="3 4">
    <name type="scientific">Artemia franciscana</name>
    <name type="common">Brine shrimp</name>
    <name type="synonym">Artemia sanfranciscana</name>
    <dbReference type="NCBI Taxonomy" id="6661"/>
    <lineage>
        <taxon>Eukaryota</taxon>
        <taxon>Metazoa</taxon>
        <taxon>Ecdysozoa</taxon>
        <taxon>Arthropoda</taxon>
        <taxon>Crustacea</taxon>
        <taxon>Branchiopoda</taxon>
        <taxon>Anostraca</taxon>
        <taxon>Artemiidae</taxon>
        <taxon>Artemia</taxon>
    </lineage>
</organism>
<sequence>LWCEAMDDKGYERYIKGEVHSPGRHRANGAVMNNEAFAAAFNCPLNSPMNPEDKCILWG</sequence>
<feature type="non-terminal residue" evidence="3">
    <location>
        <position position="1"/>
    </location>
</feature>
<proteinExistence type="inferred from homology"/>
<dbReference type="EMBL" id="JAVRJZ010000017">
    <property type="protein sequence ID" value="KAK2709669.1"/>
    <property type="molecule type" value="Genomic_DNA"/>
</dbReference>
<dbReference type="SUPFAM" id="SSF55486">
    <property type="entry name" value="Metalloproteases ('zincins'), catalytic domain"/>
    <property type="match status" value="1"/>
</dbReference>
<evidence type="ECO:0000313" key="3">
    <source>
        <dbReference type="EMBL" id="KAK2709669.1"/>
    </source>
</evidence>
<reference evidence="3" key="1">
    <citation type="submission" date="2023-07" db="EMBL/GenBank/DDBJ databases">
        <title>Chromosome-level genome assembly of Artemia franciscana.</title>
        <authorList>
            <person name="Jo E."/>
        </authorList>
    </citation>
    <scope>NUCLEOTIDE SEQUENCE</scope>
    <source>
        <tissue evidence="3">Whole body</tissue>
    </source>
</reference>
<evidence type="ECO:0000259" key="2">
    <source>
        <dbReference type="Pfam" id="PF01431"/>
    </source>
</evidence>
<feature type="domain" description="Peptidase M13 C-terminal" evidence="2">
    <location>
        <begin position="1"/>
        <end position="55"/>
    </location>
</feature>
<dbReference type="Gene3D" id="3.40.390.10">
    <property type="entry name" value="Collagenase (Catalytic Domain)"/>
    <property type="match status" value="1"/>
</dbReference>
<comment type="similarity">
    <text evidence="1">Belongs to the peptidase M13 family.</text>
</comment>
<dbReference type="GO" id="GO:0016485">
    <property type="term" value="P:protein processing"/>
    <property type="evidence" value="ECO:0007669"/>
    <property type="project" value="TreeGrafter"/>
</dbReference>
<dbReference type="InterPro" id="IPR018497">
    <property type="entry name" value="Peptidase_M13_C"/>
</dbReference>